<name>A0A1Y2DAE7_9PEZI</name>
<accession>A0A1Y2DAE7</accession>
<feature type="region of interest" description="Disordered" evidence="1">
    <location>
        <begin position="1"/>
        <end position="33"/>
    </location>
</feature>
<dbReference type="AlphaFoldDB" id="A0A1Y2DAE7"/>
<dbReference type="Proteomes" id="UP000193689">
    <property type="component" value="Unassembled WGS sequence"/>
</dbReference>
<gene>
    <name evidence="2" type="ORF">BCR38DRAFT_505848</name>
</gene>
<dbReference type="RefSeq" id="XP_040709693.1">
    <property type="nucleotide sequence ID" value="XM_040864929.1"/>
</dbReference>
<organism evidence="2 3">
    <name type="scientific">Pseudomassariella vexata</name>
    <dbReference type="NCBI Taxonomy" id="1141098"/>
    <lineage>
        <taxon>Eukaryota</taxon>
        <taxon>Fungi</taxon>
        <taxon>Dikarya</taxon>
        <taxon>Ascomycota</taxon>
        <taxon>Pezizomycotina</taxon>
        <taxon>Sordariomycetes</taxon>
        <taxon>Xylariomycetidae</taxon>
        <taxon>Amphisphaeriales</taxon>
        <taxon>Pseudomassariaceae</taxon>
        <taxon>Pseudomassariella</taxon>
    </lineage>
</organism>
<evidence type="ECO:0000313" key="2">
    <source>
        <dbReference type="EMBL" id="ORY55635.1"/>
    </source>
</evidence>
<dbReference type="GeneID" id="63781141"/>
<feature type="compositionally biased region" description="Polar residues" evidence="1">
    <location>
        <begin position="17"/>
        <end position="32"/>
    </location>
</feature>
<keyword evidence="3" id="KW-1185">Reference proteome</keyword>
<reference evidence="2 3" key="1">
    <citation type="submission" date="2016-07" db="EMBL/GenBank/DDBJ databases">
        <title>Pervasive Adenine N6-methylation of Active Genes in Fungi.</title>
        <authorList>
            <consortium name="DOE Joint Genome Institute"/>
            <person name="Mondo S.J."/>
            <person name="Dannebaum R.O."/>
            <person name="Kuo R.C."/>
            <person name="Labutti K."/>
            <person name="Haridas S."/>
            <person name="Kuo A."/>
            <person name="Salamov A."/>
            <person name="Ahrendt S.R."/>
            <person name="Lipzen A."/>
            <person name="Sullivan W."/>
            <person name="Andreopoulos W.B."/>
            <person name="Clum A."/>
            <person name="Lindquist E."/>
            <person name="Daum C."/>
            <person name="Ramamoorthy G.K."/>
            <person name="Gryganskyi A."/>
            <person name="Culley D."/>
            <person name="Magnuson J.K."/>
            <person name="James T.Y."/>
            <person name="O'Malley M.A."/>
            <person name="Stajich J.E."/>
            <person name="Spatafora J.W."/>
            <person name="Visel A."/>
            <person name="Grigoriev I.V."/>
        </authorList>
    </citation>
    <scope>NUCLEOTIDE SEQUENCE [LARGE SCALE GENOMIC DNA]</scope>
    <source>
        <strain evidence="2 3">CBS 129021</strain>
    </source>
</reference>
<dbReference type="InterPro" id="IPR011735">
    <property type="entry name" value="WlaTC/HtrL_glycosyltransf"/>
</dbReference>
<dbReference type="OrthoDB" id="411632at2759"/>
<proteinExistence type="predicted"/>
<protein>
    <submittedName>
        <fullName evidence="2">Uncharacterized protein</fullName>
    </submittedName>
</protein>
<evidence type="ECO:0000313" key="3">
    <source>
        <dbReference type="Proteomes" id="UP000193689"/>
    </source>
</evidence>
<evidence type="ECO:0000256" key="1">
    <source>
        <dbReference type="SAM" id="MobiDB-lite"/>
    </source>
</evidence>
<dbReference type="Pfam" id="PF09612">
    <property type="entry name" value="HtrL_YibB"/>
    <property type="match status" value="1"/>
</dbReference>
<dbReference type="InParanoid" id="A0A1Y2DAE7"/>
<dbReference type="EMBL" id="MCFJ01000026">
    <property type="protein sequence ID" value="ORY55635.1"/>
    <property type="molecule type" value="Genomic_DNA"/>
</dbReference>
<comment type="caution">
    <text evidence="2">The sequence shown here is derived from an EMBL/GenBank/DDBJ whole genome shotgun (WGS) entry which is preliminary data.</text>
</comment>
<sequence length="474" mass="54605">MTSKLTLSSDPLADFGNNASHSKNQGQGQQSRELVFIENLRDLTPIDEPLFAFERKAQRSPKQYLKPTERPLSKKVADWQKEFFGLTEAKFEASPDGTKPEIEPVRPGAPVLVALFYPAKETRRPVQVYLGRIKNLAKMGEQTMIYVPPELSQTVKEMRSDKHWVVIDEYKTVWDFPNNAYQLDNFNHKQRQIFAQFDGYDVNTGKENQWKPNPQYNRAHLSAAFNAKTFISYDAVMRNPFGTDRWMYVDAGYWDEGGPVDAQGIVWGDVIKETLDDDKFDRSISMSRDTGIVMGEYMQSLEHGGIKDINHACWKDPKKAWMCHHFIGHCHVGNSLGMLNYSVRYMQTVDDLDANDHYSAREEFVTPWVAIRYPNSVFSIPWVRTPGLRIKWEYPMKLAYTTYGGKETVPPIVDPIETLMCNNYQPRRPNIPGGGLYKETWRQRAQITYKKRVFASGFRHSIKRGMAFLGMAPL</sequence>